<organism evidence="22 23">
    <name type="scientific">Phrynosoma platyrhinos</name>
    <name type="common">Desert horned lizard</name>
    <dbReference type="NCBI Taxonomy" id="52577"/>
    <lineage>
        <taxon>Eukaryota</taxon>
        <taxon>Metazoa</taxon>
        <taxon>Chordata</taxon>
        <taxon>Craniata</taxon>
        <taxon>Vertebrata</taxon>
        <taxon>Euteleostomi</taxon>
        <taxon>Lepidosauria</taxon>
        <taxon>Squamata</taxon>
        <taxon>Bifurcata</taxon>
        <taxon>Unidentata</taxon>
        <taxon>Episquamata</taxon>
        <taxon>Toxicofera</taxon>
        <taxon>Iguania</taxon>
        <taxon>Phrynosomatidae</taxon>
        <taxon>Phrynosomatinae</taxon>
        <taxon>Phrynosoma</taxon>
    </lineage>
</organism>
<evidence type="ECO:0000313" key="23">
    <source>
        <dbReference type="Proteomes" id="UP000826234"/>
    </source>
</evidence>
<proteinExistence type="inferred from homology"/>
<evidence type="ECO:0000256" key="17">
    <source>
        <dbReference type="ARBA" id="ARBA00036481"/>
    </source>
</evidence>
<dbReference type="SUPFAM" id="SSF53756">
    <property type="entry name" value="UDP-Glycosyltransferase/glycogen phosphorylase"/>
    <property type="match status" value="1"/>
</dbReference>
<evidence type="ECO:0000256" key="10">
    <source>
        <dbReference type="ARBA" id="ARBA00023098"/>
    </source>
</evidence>
<evidence type="ECO:0000256" key="5">
    <source>
        <dbReference type="ARBA" id="ARBA00022679"/>
    </source>
</evidence>
<dbReference type="InterPro" id="IPR038577">
    <property type="entry name" value="GT10-like_C_sf"/>
</dbReference>
<evidence type="ECO:0000256" key="1">
    <source>
        <dbReference type="ARBA" id="ARBA00004447"/>
    </source>
</evidence>
<evidence type="ECO:0000256" key="18">
    <source>
        <dbReference type="ARBA" id="ARBA00036928"/>
    </source>
</evidence>
<dbReference type="Pfam" id="PF00852">
    <property type="entry name" value="Glyco_transf_10"/>
    <property type="match status" value="1"/>
</dbReference>
<keyword evidence="23" id="KW-1185">Reference proteome</keyword>
<dbReference type="PANTHER" id="PTHR11929:SF11">
    <property type="entry name" value="4-GALACTOSYL-N-ACETYLGLUCOSAMINIDE 3-ALPHA-L-FUCOSYLTRANSFERASE FUT5"/>
    <property type="match status" value="1"/>
</dbReference>
<dbReference type="Proteomes" id="UP000826234">
    <property type="component" value="Unassembled WGS sequence"/>
</dbReference>
<keyword evidence="7" id="KW-0735">Signal-anchor</keyword>
<keyword evidence="9 19" id="KW-0333">Golgi apparatus</keyword>
<keyword evidence="10" id="KW-0443">Lipid metabolism</keyword>
<dbReference type="InterPro" id="IPR031481">
    <property type="entry name" value="Glyco_tran_10_N"/>
</dbReference>
<sequence length="363" mass="42640">MDSNGQPLNRTCQKVLTFALFQLGLSAVLFTYIRISGKPDPGSPVSVMLYQPKQLEMSLPVDKRSSNLTILLWTWPFGTPFAIERCSQALGIPNCDITANRSWYQKADAVIVHHQDVCGSPERLPQEPRPPFQRWIWFNMESPSATPNLSFMDKRFNLTMTYRRDSDIFSPYGMMEVLPHPQNITIPPKSKLVAWVVSNWDSGSQRVKYYEELRKYLQVDVYGKYHLPLLDNKLLSTLSQYKFYLSFENAIHKDYITEKVWRNAFNSWAVPVVLGPPRKNYENYMPPDSFIHVNDFPSAQELAKFLLELDRNTTRYQSYFHWRSWLKLIGQFTWPQHFCKACWELQKKPLRYQTLPALSKWFK</sequence>
<evidence type="ECO:0000256" key="4">
    <source>
        <dbReference type="ARBA" id="ARBA00022676"/>
    </source>
</evidence>
<comment type="catalytic activity">
    <reaction evidence="16">
        <text>an alpha-Neu5Ac-(2-&gt;3)-beta-D-Gal-(1-&gt;3)-D-GlcNAc derivative + GDP-beta-L-fucose = an alpha-Neu5Ac-(2-&gt;3)-beta-D-Gal-(1-&gt;3)-[alpha-L-Fuc-(1-&gt;4)]-beta-D-GlcNAc derivative + GDP + H(+)</text>
        <dbReference type="Rhea" id="RHEA:62904"/>
        <dbReference type="ChEBI" id="CHEBI:15378"/>
        <dbReference type="ChEBI" id="CHEBI:57273"/>
        <dbReference type="ChEBI" id="CHEBI:58189"/>
        <dbReference type="ChEBI" id="CHEBI:146021"/>
        <dbReference type="ChEBI" id="CHEBI:146022"/>
    </reaction>
    <physiologicalReaction direction="left-to-right" evidence="16">
        <dbReference type="Rhea" id="RHEA:62905"/>
    </physiologicalReaction>
</comment>
<name>A0ABQ7SEC5_PHRPL</name>
<evidence type="ECO:0000256" key="16">
    <source>
        <dbReference type="ARBA" id="ARBA00036468"/>
    </source>
</evidence>
<evidence type="ECO:0000256" key="12">
    <source>
        <dbReference type="ARBA" id="ARBA00023180"/>
    </source>
</evidence>
<dbReference type="PANTHER" id="PTHR11929">
    <property type="entry name" value="ALPHA- 1,3 -FUCOSYLTRANSFERASE"/>
    <property type="match status" value="1"/>
</dbReference>
<evidence type="ECO:0000256" key="11">
    <source>
        <dbReference type="ARBA" id="ARBA00023136"/>
    </source>
</evidence>
<feature type="domain" description="Fucosyltransferase N-terminal" evidence="21">
    <location>
        <begin position="67"/>
        <end position="173"/>
    </location>
</feature>
<feature type="domain" description="Fucosyltransferase C-terminal" evidence="20">
    <location>
        <begin position="187"/>
        <end position="361"/>
    </location>
</feature>
<evidence type="ECO:0000259" key="20">
    <source>
        <dbReference type="Pfam" id="PF00852"/>
    </source>
</evidence>
<protein>
    <recommendedName>
        <fullName evidence="19">Fucosyltransferase</fullName>
        <ecNumber evidence="19">2.4.1.-</ecNumber>
    </recommendedName>
</protein>
<evidence type="ECO:0000256" key="9">
    <source>
        <dbReference type="ARBA" id="ARBA00023034"/>
    </source>
</evidence>
<comment type="catalytic activity">
    <reaction evidence="14">
        <text>an alpha-Neu5Ac-(2-&gt;3)-beta-D-Gal-(1-&gt;4)-beta-D-GlcNAc-(1-&gt;3)-beta-D-Gal-(1-&gt;4)-[alpha-L-Fuc-(1-&gt;3)]-beta-D-GlcNAc derivative + GDP-beta-L-fucose = an alpha-Neu5Ac-(2-&gt;3)-beta-D-Gal-(1-&gt;4)-[alpha-L-Fuc-(1-&gt;3)]-beta-D-GlcNAc-(1-&gt;3)-beta-D-Gal-(1-&gt;4)-[alpha-L-Fuc-(1-&gt;3)]-beta-D-GlcNAc derivative + GDP + H(+)</text>
        <dbReference type="Rhea" id="RHEA:52864"/>
        <dbReference type="ChEBI" id="CHEBI:15378"/>
        <dbReference type="ChEBI" id="CHEBI:57273"/>
        <dbReference type="ChEBI" id="CHEBI:58189"/>
        <dbReference type="ChEBI" id="CHEBI:145342"/>
        <dbReference type="ChEBI" id="CHEBI:145343"/>
    </reaction>
    <physiologicalReaction direction="left-to-right" evidence="14">
        <dbReference type="Rhea" id="RHEA:52865"/>
    </physiologicalReaction>
</comment>
<dbReference type="Pfam" id="PF17039">
    <property type="entry name" value="Glyco_tran_10_N"/>
    <property type="match status" value="1"/>
</dbReference>
<keyword evidence="5 19" id="KW-0808">Transferase</keyword>
<evidence type="ECO:0000259" key="21">
    <source>
        <dbReference type="Pfam" id="PF17039"/>
    </source>
</evidence>
<dbReference type="InterPro" id="IPR055270">
    <property type="entry name" value="Glyco_tran_10_C"/>
</dbReference>
<comment type="catalytic activity">
    <reaction evidence="17">
        <text>an N-acetyl-alpha-neuraminyl-(2-&gt;3)-beta-D-galactosyl-(1-&gt;4)-N-acetyl-beta-D-glucosaminyl derivative + GDP-beta-L-fucose = an alpha-Neu5Ac-(2-&gt;3)-beta-D-Gal-(1-&gt;4)-[alpha-L-Fuc-(1-&gt;3)]-beta-D-GlcNAc derivative + GDP + H(+)</text>
        <dbReference type="Rhea" id="RHEA:56076"/>
        <dbReference type="ChEBI" id="CHEBI:15378"/>
        <dbReference type="ChEBI" id="CHEBI:57273"/>
        <dbReference type="ChEBI" id="CHEBI:58189"/>
        <dbReference type="ChEBI" id="CHEBI:136545"/>
        <dbReference type="ChEBI" id="CHEBI:139509"/>
    </reaction>
    <physiologicalReaction direction="left-to-right" evidence="17">
        <dbReference type="Rhea" id="RHEA:56077"/>
    </physiologicalReaction>
</comment>
<evidence type="ECO:0000256" key="8">
    <source>
        <dbReference type="ARBA" id="ARBA00022989"/>
    </source>
</evidence>
<evidence type="ECO:0000256" key="7">
    <source>
        <dbReference type="ARBA" id="ARBA00022968"/>
    </source>
</evidence>
<dbReference type="EMBL" id="JAIPUX010005290">
    <property type="protein sequence ID" value="KAH0615684.1"/>
    <property type="molecule type" value="Genomic_DNA"/>
</dbReference>
<gene>
    <name evidence="22" type="ORF">JD844_025985</name>
</gene>
<keyword evidence="12" id="KW-0325">Glycoprotein</keyword>
<evidence type="ECO:0000256" key="19">
    <source>
        <dbReference type="RuleBase" id="RU003832"/>
    </source>
</evidence>
<comment type="catalytic activity">
    <reaction evidence="15">
        <text>a beta-D-galactosyl-(1-&gt;3)-N-acetyl-beta-D-glucosaminyl derivative + GDP-beta-L-fucose = a beta-D-galactosyl-(1-&gt;3)-[alpha-L-fucosyl-(1-&gt;4)]-N-acetyl-beta-D-glucosaminyl derivative + GDP + H(+)</text>
        <dbReference type="Rhea" id="RHEA:23628"/>
        <dbReference type="ChEBI" id="CHEBI:15378"/>
        <dbReference type="ChEBI" id="CHEBI:57273"/>
        <dbReference type="ChEBI" id="CHEBI:58189"/>
        <dbReference type="ChEBI" id="CHEBI:133506"/>
        <dbReference type="ChEBI" id="CHEBI:140304"/>
        <dbReference type="EC" id="2.4.1.65"/>
    </reaction>
    <physiologicalReaction direction="left-to-right" evidence="15">
        <dbReference type="Rhea" id="RHEA:23629"/>
    </physiologicalReaction>
</comment>
<comment type="subcellular location">
    <subcellularLocation>
        <location evidence="1 19">Golgi apparatus</location>
        <location evidence="1 19">Golgi stack membrane</location>
        <topology evidence="1 19">Single-pass type II membrane protein</topology>
    </subcellularLocation>
</comment>
<keyword evidence="4 19" id="KW-0328">Glycosyltransferase</keyword>
<evidence type="ECO:0000256" key="15">
    <source>
        <dbReference type="ARBA" id="ARBA00036273"/>
    </source>
</evidence>
<comment type="similarity">
    <text evidence="3 19">Belongs to the glycosyltransferase 10 family.</text>
</comment>
<comment type="catalytic activity">
    <reaction evidence="13">
        <text>a beta-D-galactosyl-(1-&gt;4)-N-acetyl-beta-D-glucosaminyl derivative + GDP-beta-L-fucose = a beta-D-galactosyl-(1-&gt;4)-[alpha-L-fucosyl-(1-&gt;3)]-N-acetyl-beta-D-glucosaminyl derivative + GDP + H(+)</text>
        <dbReference type="Rhea" id="RHEA:14257"/>
        <dbReference type="ChEBI" id="CHEBI:15378"/>
        <dbReference type="ChEBI" id="CHEBI:57273"/>
        <dbReference type="ChEBI" id="CHEBI:58189"/>
        <dbReference type="ChEBI" id="CHEBI:133507"/>
        <dbReference type="ChEBI" id="CHEBI:137941"/>
        <dbReference type="EC" id="2.4.1.152"/>
    </reaction>
    <physiologicalReaction direction="left-to-right" evidence="13">
        <dbReference type="Rhea" id="RHEA:14258"/>
    </physiologicalReaction>
</comment>
<evidence type="ECO:0000313" key="22">
    <source>
        <dbReference type="EMBL" id="KAH0615684.1"/>
    </source>
</evidence>
<dbReference type="Gene3D" id="3.40.50.11660">
    <property type="entry name" value="Glycosyl transferase family 10, C-terminal domain"/>
    <property type="match status" value="1"/>
</dbReference>
<keyword evidence="6 19" id="KW-0812">Transmembrane</keyword>
<evidence type="ECO:0000256" key="14">
    <source>
        <dbReference type="ARBA" id="ARBA00036052"/>
    </source>
</evidence>
<evidence type="ECO:0000256" key="2">
    <source>
        <dbReference type="ARBA" id="ARBA00004922"/>
    </source>
</evidence>
<dbReference type="EC" id="2.4.1.-" evidence="19"/>
<evidence type="ECO:0000256" key="6">
    <source>
        <dbReference type="ARBA" id="ARBA00022692"/>
    </source>
</evidence>
<comment type="pathway">
    <text evidence="2">Protein modification; protein glycosylation.</text>
</comment>
<evidence type="ECO:0000256" key="13">
    <source>
        <dbReference type="ARBA" id="ARBA00029329"/>
    </source>
</evidence>
<accession>A0ABQ7SEC5</accession>
<comment type="caution">
    <text evidence="22">The sequence shown here is derived from an EMBL/GenBank/DDBJ whole genome shotgun (WGS) entry which is preliminary data.</text>
</comment>
<evidence type="ECO:0000256" key="3">
    <source>
        <dbReference type="ARBA" id="ARBA00008919"/>
    </source>
</evidence>
<keyword evidence="8" id="KW-1133">Transmembrane helix</keyword>
<comment type="catalytic activity">
    <reaction evidence="18">
        <text>beta-D-galactosyl-(1-&gt;4)-N-acetyl-D-glucosamine + GDP-beta-L-fucose = beta-D-galactosyl-(1-&gt;4)-[alpha-L-fucosyl-(1-&gt;3)]-N-acetyl-D-glucosamine + GDP + H(+)</text>
        <dbReference type="Rhea" id="RHEA:62824"/>
        <dbReference type="ChEBI" id="CHEBI:15378"/>
        <dbReference type="ChEBI" id="CHEBI:57273"/>
        <dbReference type="ChEBI" id="CHEBI:58189"/>
        <dbReference type="ChEBI" id="CHEBI:60152"/>
        <dbReference type="ChEBI" id="CHEBI:62287"/>
    </reaction>
    <physiologicalReaction direction="left-to-right" evidence="18">
        <dbReference type="Rhea" id="RHEA:62825"/>
    </physiologicalReaction>
</comment>
<dbReference type="InterPro" id="IPR001503">
    <property type="entry name" value="Glyco_trans_10"/>
</dbReference>
<keyword evidence="11" id="KW-0472">Membrane</keyword>
<reference evidence="22 23" key="1">
    <citation type="journal article" date="2022" name="Gigascience">
        <title>A chromosome-level genome assembly and annotation of the desert horned lizard, Phrynosoma platyrhinos, provides insight into chromosomal rearrangements among reptiles.</title>
        <authorList>
            <person name="Koochekian N."/>
            <person name="Ascanio A."/>
            <person name="Farleigh K."/>
            <person name="Card D.C."/>
            <person name="Schield D.R."/>
            <person name="Castoe T.A."/>
            <person name="Jezkova T."/>
        </authorList>
    </citation>
    <scope>NUCLEOTIDE SEQUENCE [LARGE SCALE GENOMIC DNA]</scope>
    <source>
        <strain evidence="22">NK-2021</strain>
    </source>
</reference>